<dbReference type="PROSITE" id="PS50076">
    <property type="entry name" value="DNAJ_2"/>
    <property type="match status" value="1"/>
</dbReference>
<protein>
    <submittedName>
        <fullName evidence="3">J domain-containing protein</fullName>
    </submittedName>
</protein>
<keyword evidence="4" id="KW-1185">Reference proteome</keyword>
<organism evidence="3 4">
    <name type="scientific">Limnothrix redekei LRLZ20PSL1</name>
    <dbReference type="NCBI Taxonomy" id="3112953"/>
    <lineage>
        <taxon>Bacteria</taxon>
        <taxon>Bacillati</taxon>
        <taxon>Cyanobacteriota</taxon>
        <taxon>Cyanophyceae</taxon>
        <taxon>Pseudanabaenales</taxon>
        <taxon>Pseudanabaenaceae</taxon>
        <taxon>Limnothrix</taxon>
    </lineage>
</organism>
<feature type="transmembrane region" description="Helical" evidence="1">
    <location>
        <begin position="122"/>
        <end position="145"/>
    </location>
</feature>
<keyword evidence="1" id="KW-0472">Membrane</keyword>
<gene>
    <name evidence="3" type="ORF">VPK24_03150</name>
</gene>
<evidence type="ECO:0000259" key="2">
    <source>
        <dbReference type="PROSITE" id="PS50076"/>
    </source>
</evidence>
<dbReference type="EMBL" id="JAZAQF010000016">
    <property type="protein sequence ID" value="MFG3816622.1"/>
    <property type="molecule type" value="Genomic_DNA"/>
</dbReference>
<sequence>MAGDRTAQSGSLDPKMTYYDLLGLHPSADVIEIRRQYRELSKAYHPDTTELPLPIATVKFQELNQAYAVLSNPDRREQYDLSIGYSRWTVVQPWQNLQPPSSFESSNLYLDPTDRPLSGGELFALFTLGLSFVGCLALVLVVGILRGEISLTQIAGL</sequence>
<evidence type="ECO:0000313" key="4">
    <source>
        <dbReference type="Proteomes" id="UP001604335"/>
    </source>
</evidence>
<accession>A0ABW7C656</accession>
<dbReference type="Proteomes" id="UP001604335">
    <property type="component" value="Unassembled WGS sequence"/>
</dbReference>
<dbReference type="InterPro" id="IPR018253">
    <property type="entry name" value="DnaJ_domain_CS"/>
</dbReference>
<dbReference type="PANTHER" id="PTHR45283">
    <property type="entry name" value="NAD(P)H-QUINONE OXIDOREDUCTASE SUBUNIT T, CHLOROPLASTIC"/>
    <property type="match status" value="1"/>
</dbReference>
<dbReference type="PROSITE" id="PS00636">
    <property type="entry name" value="DNAJ_1"/>
    <property type="match status" value="1"/>
</dbReference>
<dbReference type="PRINTS" id="PR00625">
    <property type="entry name" value="JDOMAIN"/>
</dbReference>
<dbReference type="InterPro" id="IPR036869">
    <property type="entry name" value="J_dom_sf"/>
</dbReference>
<feature type="domain" description="J" evidence="2">
    <location>
        <begin position="17"/>
        <end position="83"/>
    </location>
</feature>
<proteinExistence type="predicted"/>
<comment type="caution">
    <text evidence="3">The sequence shown here is derived from an EMBL/GenBank/DDBJ whole genome shotgun (WGS) entry which is preliminary data.</text>
</comment>
<dbReference type="Gene3D" id="1.10.287.110">
    <property type="entry name" value="DnaJ domain"/>
    <property type="match status" value="1"/>
</dbReference>
<dbReference type="CDD" id="cd06257">
    <property type="entry name" value="DnaJ"/>
    <property type="match status" value="1"/>
</dbReference>
<evidence type="ECO:0000256" key="1">
    <source>
        <dbReference type="SAM" id="Phobius"/>
    </source>
</evidence>
<name>A0ABW7C656_9CYAN</name>
<reference evidence="4" key="1">
    <citation type="journal article" date="2024" name="Algal Res.">
        <title>Biochemical, toxicological and genomic investigation of a high-biomass producing Limnothrix strain isolated from Italian shallow drinking water reservoir.</title>
        <authorList>
            <person name="Simonazzi M."/>
            <person name="Shishido T.K."/>
            <person name="Delbaje E."/>
            <person name="Wahlsten M."/>
            <person name="Fewer D.P."/>
            <person name="Sivonen K."/>
            <person name="Pezzolesi L."/>
            <person name="Pistocchi R."/>
        </authorList>
    </citation>
    <scope>NUCLEOTIDE SEQUENCE [LARGE SCALE GENOMIC DNA]</scope>
    <source>
        <strain evidence="4">LRLZ20PSL1</strain>
    </source>
</reference>
<dbReference type="SUPFAM" id="SSF46565">
    <property type="entry name" value="Chaperone J-domain"/>
    <property type="match status" value="1"/>
</dbReference>
<evidence type="ECO:0000313" key="3">
    <source>
        <dbReference type="EMBL" id="MFG3816622.1"/>
    </source>
</evidence>
<dbReference type="SMART" id="SM00271">
    <property type="entry name" value="DnaJ"/>
    <property type="match status" value="1"/>
</dbReference>
<dbReference type="RefSeq" id="WP_099533082.1">
    <property type="nucleotide sequence ID" value="NZ_JAZAQF010000016.1"/>
</dbReference>
<dbReference type="InterPro" id="IPR001623">
    <property type="entry name" value="DnaJ_domain"/>
</dbReference>
<dbReference type="PANTHER" id="PTHR45283:SF1">
    <property type="entry name" value="NAD(P)H-QUINONE OXIDOREDUCTASE SUBUNIT T, CHLOROPLASTIC"/>
    <property type="match status" value="1"/>
</dbReference>
<keyword evidence="1" id="KW-1133">Transmembrane helix</keyword>
<dbReference type="Pfam" id="PF00226">
    <property type="entry name" value="DnaJ"/>
    <property type="match status" value="1"/>
</dbReference>
<dbReference type="InterPro" id="IPR044618">
    <property type="entry name" value="NdhT-like"/>
</dbReference>
<keyword evidence="1" id="KW-0812">Transmembrane</keyword>